<proteinExistence type="predicted"/>
<evidence type="ECO:0000259" key="9">
    <source>
        <dbReference type="PROSITE" id="PS50011"/>
    </source>
</evidence>
<dbReference type="Gene3D" id="3.30.200.20">
    <property type="entry name" value="Phosphorylase Kinase, domain 1"/>
    <property type="match status" value="1"/>
</dbReference>
<dbReference type="Proteomes" id="UP000077857">
    <property type="component" value="Unassembled WGS sequence"/>
</dbReference>
<dbReference type="InterPro" id="IPR011009">
    <property type="entry name" value="Kinase-like_dom_sf"/>
</dbReference>
<dbReference type="EC" id="2.7.11.1" evidence="1"/>
<dbReference type="Pfam" id="PF00069">
    <property type="entry name" value="Pkinase"/>
    <property type="match status" value="1"/>
</dbReference>
<keyword evidence="3" id="KW-0808">Transferase</keyword>
<accession>A0A177NDC7</accession>
<evidence type="ECO:0000256" key="3">
    <source>
        <dbReference type="ARBA" id="ARBA00022679"/>
    </source>
</evidence>
<evidence type="ECO:0000256" key="4">
    <source>
        <dbReference type="ARBA" id="ARBA00022741"/>
    </source>
</evidence>
<dbReference type="InterPro" id="IPR008271">
    <property type="entry name" value="Ser/Thr_kinase_AS"/>
</dbReference>
<dbReference type="CDD" id="cd14014">
    <property type="entry name" value="STKc_PknB_like"/>
    <property type="match status" value="1"/>
</dbReference>
<dbReference type="PROSITE" id="PS00108">
    <property type="entry name" value="PROTEIN_KINASE_ST"/>
    <property type="match status" value="1"/>
</dbReference>
<evidence type="ECO:0000256" key="8">
    <source>
        <dbReference type="ARBA" id="ARBA00048679"/>
    </source>
</evidence>
<dbReference type="PANTHER" id="PTHR24363:SF0">
    <property type="entry name" value="SERINE_THREONINE KINASE LIKE DOMAIN CONTAINING 1"/>
    <property type="match status" value="1"/>
</dbReference>
<evidence type="ECO:0000313" key="11">
    <source>
        <dbReference type="Proteomes" id="UP000077857"/>
    </source>
</evidence>
<comment type="catalytic activity">
    <reaction evidence="7">
        <text>L-threonyl-[protein] + ATP = O-phospho-L-threonyl-[protein] + ADP + H(+)</text>
        <dbReference type="Rhea" id="RHEA:46608"/>
        <dbReference type="Rhea" id="RHEA-COMP:11060"/>
        <dbReference type="Rhea" id="RHEA-COMP:11605"/>
        <dbReference type="ChEBI" id="CHEBI:15378"/>
        <dbReference type="ChEBI" id="CHEBI:30013"/>
        <dbReference type="ChEBI" id="CHEBI:30616"/>
        <dbReference type="ChEBI" id="CHEBI:61977"/>
        <dbReference type="ChEBI" id="CHEBI:456216"/>
        <dbReference type="EC" id="2.7.11.1"/>
    </reaction>
</comment>
<dbReference type="RefSeq" id="WP_064040706.1">
    <property type="nucleotide sequence ID" value="NZ_LUUJ01000080.1"/>
</dbReference>
<dbReference type="OrthoDB" id="9801841at2"/>
<evidence type="ECO:0000256" key="5">
    <source>
        <dbReference type="ARBA" id="ARBA00022777"/>
    </source>
</evidence>
<dbReference type="SMART" id="SM00220">
    <property type="entry name" value="S_TKc"/>
    <property type="match status" value="1"/>
</dbReference>
<keyword evidence="5 10" id="KW-0418">Kinase</keyword>
<protein>
    <recommendedName>
        <fullName evidence="1">non-specific serine/threonine protein kinase</fullName>
        <ecNumber evidence="1">2.7.11.1</ecNumber>
    </recommendedName>
</protein>
<gene>
    <name evidence="10" type="ORF">A1507_13500</name>
</gene>
<dbReference type="GO" id="GO:0005524">
    <property type="term" value="F:ATP binding"/>
    <property type="evidence" value="ECO:0007669"/>
    <property type="project" value="UniProtKB-KW"/>
</dbReference>
<dbReference type="AlphaFoldDB" id="A0A177NDC7"/>
<evidence type="ECO:0000256" key="1">
    <source>
        <dbReference type="ARBA" id="ARBA00012513"/>
    </source>
</evidence>
<organism evidence="10 11">
    <name type="scientific">Methylomonas koyamae</name>
    <dbReference type="NCBI Taxonomy" id="702114"/>
    <lineage>
        <taxon>Bacteria</taxon>
        <taxon>Pseudomonadati</taxon>
        <taxon>Pseudomonadota</taxon>
        <taxon>Gammaproteobacteria</taxon>
        <taxon>Methylococcales</taxon>
        <taxon>Methylococcaceae</taxon>
        <taxon>Methylomonas</taxon>
    </lineage>
</organism>
<dbReference type="SUPFAM" id="SSF56112">
    <property type="entry name" value="Protein kinase-like (PK-like)"/>
    <property type="match status" value="1"/>
</dbReference>
<dbReference type="Gene3D" id="1.10.510.10">
    <property type="entry name" value="Transferase(Phosphotransferase) domain 1"/>
    <property type="match status" value="1"/>
</dbReference>
<evidence type="ECO:0000256" key="6">
    <source>
        <dbReference type="ARBA" id="ARBA00022840"/>
    </source>
</evidence>
<keyword evidence="6" id="KW-0067">ATP-binding</keyword>
<reference evidence="10 11" key="1">
    <citation type="submission" date="2016-03" db="EMBL/GenBank/DDBJ databases">
        <authorList>
            <person name="Ploux O."/>
        </authorList>
    </citation>
    <scope>NUCLEOTIDE SEQUENCE [LARGE SCALE GENOMIC DNA]</scope>
    <source>
        <strain evidence="10 11">R-45378</strain>
    </source>
</reference>
<evidence type="ECO:0000256" key="7">
    <source>
        <dbReference type="ARBA" id="ARBA00047899"/>
    </source>
</evidence>
<evidence type="ECO:0000313" key="10">
    <source>
        <dbReference type="EMBL" id="OAI15832.1"/>
    </source>
</evidence>
<sequence length="300" mass="34377">MAEYYDPETYPKQWNYLQSGTIIDQYMIERELAHGGFSSVYLARQMTDQTQVAIKEYLPRKLAHRTWNNLVAPNGDEAKTLFMRGRALFFEEAKVLAMLKHHNIVDVINFFQANDTVYMVMTYDYGVTLDKILHRKMLPITEEFLLAVFPMLLNGIEAVHQKGLVHLDIKPANILIRAENDPLLLDFGAIRKITLDPQRNRAKVLTNGYSPIEQYDNNGNLGPWSDIYAVGASMRACLDFKIPIPSPDRVKQDNLPPAVKAHKRRFPEYLLKAIDWAMAIFPENRPQSVAELQQALSPNS</sequence>
<keyword evidence="2 10" id="KW-0723">Serine/threonine-protein kinase</keyword>
<feature type="domain" description="Protein kinase" evidence="9">
    <location>
        <begin position="26"/>
        <end position="297"/>
    </location>
</feature>
<dbReference type="PANTHER" id="PTHR24363">
    <property type="entry name" value="SERINE/THREONINE PROTEIN KINASE"/>
    <property type="match status" value="1"/>
</dbReference>
<comment type="caution">
    <text evidence="10">The sequence shown here is derived from an EMBL/GenBank/DDBJ whole genome shotgun (WGS) entry which is preliminary data.</text>
</comment>
<name>A0A177NDC7_9GAMM</name>
<dbReference type="GO" id="GO:0004674">
    <property type="term" value="F:protein serine/threonine kinase activity"/>
    <property type="evidence" value="ECO:0007669"/>
    <property type="project" value="UniProtKB-KW"/>
</dbReference>
<dbReference type="EMBL" id="LUUJ01000080">
    <property type="protein sequence ID" value="OAI15832.1"/>
    <property type="molecule type" value="Genomic_DNA"/>
</dbReference>
<dbReference type="PROSITE" id="PS50011">
    <property type="entry name" value="PROTEIN_KINASE_DOM"/>
    <property type="match status" value="1"/>
</dbReference>
<dbReference type="InterPro" id="IPR000719">
    <property type="entry name" value="Prot_kinase_dom"/>
</dbReference>
<evidence type="ECO:0000256" key="2">
    <source>
        <dbReference type="ARBA" id="ARBA00022527"/>
    </source>
</evidence>
<keyword evidence="4" id="KW-0547">Nucleotide-binding</keyword>
<comment type="catalytic activity">
    <reaction evidence="8">
        <text>L-seryl-[protein] + ATP = O-phospho-L-seryl-[protein] + ADP + H(+)</text>
        <dbReference type="Rhea" id="RHEA:17989"/>
        <dbReference type="Rhea" id="RHEA-COMP:9863"/>
        <dbReference type="Rhea" id="RHEA-COMP:11604"/>
        <dbReference type="ChEBI" id="CHEBI:15378"/>
        <dbReference type="ChEBI" id="CHEBI:29999"/>
        <dbReference type="ChEBI" id="CHEBI:30616"/>
        <dbReference type="ChEBI" id="CHEBI:83421"/>
        <dbReference type="ChEBI" id="CHEBI:456216"/>
        <dbReference type="EC" id="2.7.11.1"/>
    </reaction>
</comment>